<accession>A0AC61D9B4</accession>
<keyword evidence="2" id="KW-1185">Reference proteome</keyword>
<reference evidence="1" key="1">
    <citation type="submission" date="2017-10" db="EMBL/GenBank/DDBJ databases">
        <title>Genome sequence of cellulolytic Lachnospiraceae bacterium XHS1971 isolated from hotspring sediment.</title>
        <authorList>
            <person name="Vasudevan G."/>
            <person name="Joshi A.J."/>
            <person name="Hivarkar S."/>
            <person name="Lanjekar V.B."/>
            <person name="Dhakephalkar P.K."/>
            <person name="Dagar S."/>
        </authorList>
    </citation>
    <scope>NUCLEOTIDE SEQUENCE</scope>
    <source>
        <strain evidence="1">XHS1971</strain>
    </source>
</reference>
<evidence type="ECO:0000313" key="2">
    <source>
        <dbReference type="Proteomes" id="UP000224460"/>
    </source>
</evidence>
<dbReference type="EMBL" id="PEDL01000023">
    <property type="protein sequence ID" value="PHV69597.1"/>
    <property type="molecule type" value="Genomic_DNA"/>
</dbReference>
<dbReference type="Proteomes" id="UP000224460">
    <property type="component" value="Unassembled WGS sequence"/>
</dbReference>
<sequence>MKSQRIFLILDIFRRKTNANTGIKIKEIQDILEIEENLQVSRMTITNDILFLQESMKQPILKKMGAHNTAYYYFIPYLKNNEVRILLDSLGANKFVSDRDKKKLADDLLGLVAEEDQRKLRNMVKTNSLAEDGEDILYTLKKVQEAIEEERFVAFEYGKYGMDKKLHLTGKSYKVVPKEVYYFNDRYYLIAYKDGELRNFRIDRILGVRVEEFHYQVGKVDLGKYDLIHFDMFGAEEIDVIQLRVSNYLLDSVVERFGKKVNVKPELNHPECFVLTEKVGINQGLIRWILKQGKGIKVLSPEKLRDRVMNEIKQMIELYE</sequence>
<protein>
    <submittedName>
        <fullName evidence="1">Uncharacterized protein</fullName>
    </submittedName>
</protein>
<name>A0AC61D9B4_9FIRM</name>
<organism evidence="1 2">
    <name type="scientific">Sporanaerobium hydrogeniformans</name>
    <dbReference type="NCBI Taxonomy" id="3072179"/>
    <lineage>
        <taxon>Bacteria</taxon>
        <taxon>Bacillati</taxon>
        <taxon>Bacillota</taxon>
        <taxon>Clostridia</taxon>
        <taxon>Lachnospirales</taxon>
        <taxon>Lachnospiraceae</taxon>
        <taxon>Sporanaerobium</taxon>
    </lineage>
</organism>
<proteinExistence type="predicted"/>
<evidence type="ECO:0000313" key="1">
    <source>
        <dbReference type="EMBL" id="PHV69597.1"/>
    </source>
</evidence>
<gene>
    <name evidence="1" type="ORF">CS063_14905</name>
</gene>
<comment type="caution">
    <text evidence="1">The sequence shown here is derived from an EMBL/GenBank/DDBJ whole genome shotgun (WGS) entry which is preliminary data.</text>
</comment>